<protein>
    <submittedName>
        <fullName evidence="1">Variable surface protein</fullName>
    </submittedName>
</protein>
<sequence>KYEKLKVRKGKMFFREYCVFCKDNNIYIDRLYVYTDKCMHLSLLARTLYKYIIAFLIILF</sequence>
<proteinExistence type="predicted"/>
<dbReference type="GeneID" id="39744869"/>
<comment type="caution">
    <text evidence="1">The sequence shown here is derived from an EMBL/GenBank/DDBJ whole genome shotgun (WGS) entry which is preliminary data.</text>
</comment>
<reference evidence="2" key="1">
    <citation type="submission" date="2017-04" db="EMBL/GenBank/DDBJ databases">
        <title>Plasmodium gonderi genome.</title>
        <authorList>
            <person name="Arisue N."/>
            <person name="Honma H."/>
            <person name="Kawai S."/>
            <person name="Tougan T."/>
            <person name="Tanabe K."/>
            <person name="Horii T."/>
        </authorList>
    </citation>
    <scope>NUCLEOTIDE SEQUENCE [LARGE SCALE GENOMIC DNA]</scope>
    <source>
        <strain evidence="2">ATCC 30045</strain>
    </source>
</reference>
<accession>A0A1Y1JNL6</accession>
<evidence type="ECO:0000313" key="1">
    <source>
        <dbReference type="EMBL" id="GAW84061.1"/>
    </source>
</evidence>
<feature type="non-terminal residue" evidence="1">
    <location>
        <position position="1"/>
    </location>
</feature>
<keyword evidence="2" id="KW-1185">Reference proteome</keyword>
<dbReference type="AlphaFoldDB" id="A0A1Y1JNL6"/>
<name>A0A1Y1JNL6_PLAGO</name>
<dbReference type="Proteomes" id="UP000195521">
    <property type="component" value="Unassembled WGS sequence"/>
</dbReference>
<evidence type="ECO:0000313" key="2">
    <source>
        <dbReference type="Proteomes" id="UP000195521"/>
    </source>
</evidence>
<organism evidence="1 2">
    <name type="scientific">Plasmodium gonderi</name>
    <dbReference type="NCBI Taxonomy" id="77519"/>
    <lineage>
        <taxon>Eukaryota</taxon>
        <taxon>Sar</taxon>
        <taxon>Alveolata</taxon>
        <taxon>Apicomplexa</taxon>
        <taxon>Aconoidasida</taxon>
        <taxon>Haemosporida</taxon>
        <taxon>Plasmodiidae</taxon>
        <taxon>Plasmodium</taxon>
        <taxon>Plasmodium (Plasmodium)</taxon>
    </lineage>
</organism>
<dbReference type="EMBL" id="BDQF01000088">
    <property type="protein sequence ID" value="GAW84061.1"/>
    <property type="molecule type" value="Genomic_DNA"/>
</dbReference>
<gene>
    <name evidence="1" type="ORF">PGO_000865</name>
</gene>
<dbReference type="RefSeq" id="XP_028546650.1">
    <property type="nucleotide sequence ID" value="XM_028690849.1"/>
</dbReference>